<evidence type="ECO:0000313" key="1">
    <source>
        <dbReference type="Proteomes" id="UP000515162"/>
    </source>
</evidence>
<proteinExistence type="predicted"/>
<accession>A0A6P8JXE5</accession>
<sequence>MQCIFTAIHQYYQYLRAKENMSFNIHFNLFCVLLLVEFGQPEYAEYVDPEEPLDDHLTRPDEDVASIDNEMTVSYDYHNENHDSTNHPDPHVDISTDNYAESYVDHYTTGMDYFEENQPDTDYGQHDLHIEHEIEDRIVRYAMHKWREEI</sequence>
<protein>
    <submittedName>
        <fullName evidence="2">Uncharacterized protein LOC117141608</fullName>
    </submittedName>
</protein>
<reference evidence="2" key="1">
    <citation type="submission" date="2025-08" db="UniProtKB">
        <authorList>
            <consortium name="RefSeq"/>
        </authorList>
    </citation>
    <scope>IDENTIFICATION</scope>
    <source>
        <strain evidence="2">Mau12</strain>
        <tissue evidence="2">Whole Body</tissue>
    </source>
</reference>
<name>A0A6P8JXE5_DROMA</name>
<dbReference type="AlphaFoldDB" id="A0A6P8JXE5"/>
<dbReference type="GeneID" id="117141608"/>
<evidence type="ECO:0000313" key="2">
    <source>
        <dbReference type="RefSeq" id="XP_033161015.1"/>
    </source>
</evidence>
<gene>
    <name evidence="2" type="primary">LOC117141608</name>
</gene>
<keyword evidence="1" id="KW-1185">Reference proteome</keyword>
<organism evidence="1 2">
    <name type="scientific">Drosophila mauritiana</name>
    <name type="common">Fruit fly</name>
    <dbReference type="NCBI Taxonomy" id="7226"/>
    <lineage>
        <taxon>Eukaryota</taxon>
        <taxon>Metazoa</taxon>
        <taxon>Ecdysozoa</taxon>
        <taxon>Arthropoda</taxon>
        <taxon>Hexapoda</taxon>
        <taxon>Insecta</taxon>
        <taxon>Pterygota</taxon>
        <taxon>Neoptera</taxon>
        <taxon>Endopterygota</taxon>
        <taxon>Diptera</taxon>
        <taxon>Brachycera</taxon>
        <taxon>Muscomorpha</taxon>
        <taxon>Ephydroidea</taxon>
        <taxon>Drosophilidae</taxon>
        <taxon>Drosophila</taxon>
        <taxon>Sophophora</taxon>
    </lineage>
</organism>
<dbReference type="RefSeq" id="XP_033161015.1">
    <property type="nucleotide sequence ID" value="XM_033305124.1"/>
</dbReference>
<dbReference type="Proteomes" id="UP000515162">
    <property type="component" value="Chromosome 3L"/>
</dbReference>